<gene>
    <name evidence="2" type="ORF">G1C98_1770</name>
</gene>
<sequence length="400" mass="42688">MATHPIPQWFEGSEYTHEVAACITKYGPISRITLAHILGLSQGAVSRITSDLIHSGVIVETDPGEPMSTILPKDFTIPPTTERRGRPQTGLKLNRRSKTFVGIKLSGTMASAVIVDAGSGIVTGCHEEAITDTAPDMVVNVILRLVDDCSSEAITAGLPSPCAIGIAIGGHVEHDTTVTFAPFLHWEHDVDLSALIKNATGLPTGIYNDIDSMLVDACWFGPGVGSRSFAALTIGSGVGYSLAMHGKLIDCADKSYGLVGHIPLDPDGPSCESGHRGCSQCLTNDSIADQYSQLLGKPVSFDDFERDVHNNVPQATKLVNRTCFRLGTLIAIISNIAMPEKIMIAGESAFIAQRGLDALRDGIGAYRHKQASPVEFEILDHDWALWAKAAASRVIVDHIG</sequence>
<keyword evidence="3" id="KW-1185">Reference proteome</keyword>
<dbReference type="Gene3D" id="3.30.420.40">
    <property type="match status" value="2"/>
</dbReference>
<dbReference type="InterPro" id="IPR000600">
    <property type="entry name" value="ROK"/>
</dbReference>
<dbReference type="InterPro" id="IPR043129">
    <property type="entry name" value="ATPase_NBD"/>
</dbReference>
<dbReference type="Pfam" id="PF00480">
    <property type="entry name" value="ROK"/>
    <property type="match status" value="1"/>
</dbReference>
<comment type="caution">
    <text evidence="2">The sequence shown here is derived from an EMBL/GenBank/DDBJ whole genome shotgun (WGS) entry which is preliminary data.</text>
</comment>
<comment type="similarity">
    <text evidence="1">Belongs to the ROK (NagC/XylR) family.</text>
</comment>
<dbReference type="RefSeq" id="WP_169080889.1">
    <property type="nucleotide sequence ID" value="NZ_JAAIIF010000018.1"/>
</dbReference>
<proteinExistence type="inferred from homology"/>
<evidence type="ECO:0000313" key="3">
    <source>
        <dbReference type="Proteomes" id="UP000529710"/>
    </source>
</evidence>
<dbReference type="PANTHER" id="PTHR18964:SF149">
    <property type="entry name" value="BIFUNCTIONAL UDP-N-ACETYLGLUCOSAMINE 2-EPIMERASE_N-ACETYLMANNOSAMINE KINASE"/>
    <property type="match status" value="1"/>
</dbReference>
<dbReference type="AlphaFoldDB" id="A0A7Y0EV83"/>
<dbReference type="PANTHER" id="PTHR18964">
    <property type="entry name" value="ROK (REPRESSOR, ORF, KINASE) FAMILY"/>
    <property type="match status" value="1"/>
</dbReference>
<dbReference type="InterPro" id="IPR036388">
    <property type="entry name" value="WH-like_DNA-bd_sf"/>
</dbReference>
<protein>
    <submittedName>
        <fullName evidence="2">NagC family transcriptional regulator</fullName>
    </submittedName>
</protein>
<dbReference type="SUPFAM" id="SSF46785">
    <property type="entry name" value="Winged helix' DNA-binding domain"/>
    <property type="match status" value="1"/>
</dbReference>
<dbReference type="Gene3D" id="1.10.10.10">
    <property type="entry name" value="Winged helix-like DNA-binding domain superfamily/Winged helix DNA-binding domain"/>
    <property type="match status" value="1"/>
</dbReference>
<name>A0A7Y0EV83_9BIFI</name>
<accession>A0A7Y0EV83</accession>
<evidence type="ECO:0000256" key="1">
    <source>
        <dbReference type="ARBA" id="ARBA00006479"/>
    </source>
</evidence>
<reference evidence="2 3" key="1">
    <citation type="submission" date="2020-02" db="EMBL/GenBank/DDBJ databases">
        <title>Characterization of phylogenetic diversity of novel bifidobacterial species isolated in Czech ZOOs.</title>
        <authorList>
            <person name="Lugli G.A."/>
            <person name="Vera N.B."/>
            <person name="Ventura M."/>
        </authorList>
    </citation>
    <scope>NUCLEOTIDE SEQUENCE [LARGE SCALE GENOMIC DNA]</scope>
    <source>
        <strain evidence="2 3">DSM 109960</strain>
    </source>
</reference>
<dbReference type="SUPFAM" id="SSF53067">
    <property type="entry name" value="Actin-like ATPase domain"/>
    <property type="match status" value="1"/>
</dbReference>
<dbReference type="Proteomes" id="UP000529710">
    <property type="component" value="Unassembled WGS sequence"/>
</dbReference>
<dbReference type="InterPro" id="IPR036390">
    <property type="entry name" value="WH_DNA-bd_sf"/>
</dbReference>
<organism evidence="2 3">
    <name type="scientific">Bifidobacterium erythrocebi</name>
    <dbReference type="NCBI Taxonomy" id="2675325"/>
    <lineage>
        <taxon>Bacteria</taxon>
        <taxon>Bacillati</taxon>
        <taxon>Actinomycetota</taxon>
        <taxon>Actinomycetes</taxon>
        <taxon>Bifidobacteriales</taxon>
        <taxon>Bifidobacteriaceae</taxon>
        <taxon>Bifidobacterium</taxon>
    </lineage>
</organism>
<dbReference type="EMBL" id="JAAIIF010000018">
    <property type="protein sequence ID" value="NMM97032.1"/>
    <property type="molecule type" value="Genomic_DNA"/>
</dbReference>
<evidence type="ECO:0000313" key="2">
    <source>
        <dbReference type="EMBL" id="NMM97032.1"/>
    </source>
</evidence>